<dbReference type="Proteomes" id="UP000198440">
    <property type="component" value="Unassembled WGS sequence"/>
</dbReference>
<gene>
    <name evidence="1" type="ORF">SAMN04488078_10413</name>
</gene>
<reference evidence="1 2" key="1">
    <citation type="submission" date="2017-06" db="EMBL/GenBank/DDBJ databases">
        <authorList>
            <person name="Kim H.J."/>
            <person name="Triplett B.A."/>
        </authorList>
    </citation>
    <scope>NUCLEOTIDE SEQUENCE [LARGE SCALE GENOMIC DNA]</scope>
    <source>
        <strain evidence="1 2">DSM 11445</strain>
    </source>
</reference>
<dbReference type="RefSeq" id="WP_089279227.1">
    <property type="nucleotide sequence ID" value="NZ_FZON01000041.1"/>
</dbReference>
<organism evidence="1 2">
    <name type="scientific">Antarctobacter heliothermus</name>
    <dbReference type="NCBI Taxonomy" id="74033"/>
    <lineage>
        <taxon>Bacteria</taxon>
        <taxon>Pseudomonadati</taxon>
        <taxon>Pseudomonadota</taxon>
        <taxon>Alphaproteobacteria</taxon>
        <taxon>Rhodobacterales</taxon>
        <taxon>Roseobacteraceae</taxon>
        <taxon>Antarctobacter</taxon>
    </lineage>
</organism>
<dbReference type="OrthoDB" id="7706261at2"/>
<dbReference type="AlphaFoldDB" id="A0A239I9Z9"/>
<protein>
    <submittedName>
        <fullName evidence="1">Uncharacterized protein</fullName>
    </submittedName>
</protein>
<proteinExistence type="predicted"/>
<name>A0A239I9Z9_9RHOB</name>
<dbReference type="EMBL" id="FZON01000041">
    <property type="protein sequence ID" value="SNS90405.1"/>
    <property type="molecule type" value="Genomic_DNA"/>
</dbReference>
<sequence length="108" mass="11604">MDLAQAAYDACTAPAQKAGQSNLTGHYVGGVLVGGLIVGPIVVASNAPTLRYNGELNGMDRCLQKHGFVRRDLTPEEMRALERADRSTRQMWLDHLVGGGTLNTFYGA</sequence>
<accession>A0A239I9Z9</accession>
<evidence type="ECO:0000313" key="1">
    <source>
        <dbReference type="EMBL" id="SNS90405.1"/>
    </source>
</evidence>
<evidence type="ECO:0000313" key="2">
    <source>
        <dbReference type="Proteomes" id="UP000198440"/>
    </source>
</evidence>